<dbReference type="Proteomes" id="UP001595443">
    <property type="component" value="Unassembled WGS sequence"/>
</dbReference>
<dbReference type="Pfam" id="PF08543">
    <property type="entry name" value="Phos_pyr_kin"/>
    <property type="match status" value="1"/>
</dbReference>
<dbReference type="CDD" id="cd01169">
    <property type="entry name" value="HMPP_kinase"/>
    <property type="match status" value="1"/>
</dbReference>
<feature type="domain" description="Pyridoxamine kinase/Phosphomethylpyrimidine kinase" evidence="3">
    <location>
        <begin position="12"/>
        <end position="245"/>
    </location>
</feature>
<evidence type="ECO:0000259" key="3">
    <source>
        <dbReference type="Pfam" id="PF08543"/>
    </source>
</evidence>
<evidence type="ECO:0000256" key="2">
    <source>
        <dbReference type="ARBA" id="ARBA00012135"/>
    </source>
</evidence>
<dbReference type="InterPro" id="IPR004399">
    <property type="entry name" value="HMP/HMP-P_kinase_dom"/>
</dbReference>
<dbReference type="PANTHER" id="PTHR20858">
    <property type="entry name" value="PHOSPHOMETHYLPYRIMIDINE KINASE"/>
    <property type="match status" value="1"/>
</dbReference>
<proteinExistence type="predicted"/>
<keyword evidence="5" id="KW-1185">Reference proteome</keyword>
<accession>A0ABV7AHC6</accession>
<dbReference type="RefSeq" id="WP_377833310.1">
    <property type="nucleotide sequence ID" value="NZ_JBHRSK010000007.1"/>
</dbReference>
<gene>
    <name evidence="4" type="ORF">ACFOES_10955</name>
</gene>
<dbReference type="SUPFAM" id="SSF53613">
    <property type="entry name" value="Ribokinase-like"/>
    <property type="match status" value="1"/>
</dbReference>
<dbReference type="EMBL" id="JBHRSK010000007">
    <property type="protein sequence ID" value="MFC2968612.1"/>
    <property type="molecule type" value="Genomic_DNA"/>
</dbReference>
<protein>
    <recommendedName>
        <fullName evidence="2">hydroxymethylpyrimidine kinase</fullName>
        <ecNumber evidence="2">2.7.1.49</ecNumber>
    </recommendedName>
</protein>
<dbReference type="GO" id="GO:0016301">
    <property type="term" value="F:kinase activity"/>
    <property type="evidence" value="ECO:0007669"/>
    <property type="project" value="UniProtKB-KW"/>
</dbReference>
<reference evidence="5" key="1">
    <citation type="journal article" date="2019" name="Int. J. Syst. Evol. Microbiol.">
        <title>The Global Catalogue of Microorganisms (GCM) 10K type strain sequencing project: providing services to taxonomists for standard genome sequencing and annotation.</title>
        <authorList>
            <consortium name="The Broad Institute Genomics Platform"/>
            <consortium name="The Broad Institute Genome Sequencing Center for Infectious Disease"/>
            <person name="Wu L."/>
            <person name="Ma J."/>
        </authorList>
    </citation>
    <scope>NUCLEOTIDE SEQUENCE [LARGE SCALE GENOMIC DNA]</scope>
    <source>
        <strain evidence="5">KCTC 62192</strain>
    </source>
</reference>
<dbReference type="Gene3D" id="3.40.1190.20">
    <property type="match status" value="1"/>
</dbReference>
<evidence type="ECO:0000313" key="5">
    <source>
        <dbReference type="Proteomes" id="UP001595443"/>
    </source>
</evidence>
<dbReference type="InterPro" id="IPR029056">
    <property type="entry name" value="Ribokinase-like"/>
</dbReference>
<dbReference type="PANTHER" id="PTHR20858:SF17">
    <property type="entry name" value="HYDROXYMETHYLPYRIMIDINE_PHOSPHOMETHYLPYRIMIDINE KINASE THI20-RELATED"/>
    <property type="match status" value="1"/>
</dbReference>
<comment type="pathway">
    <text evidence="1">Cofactor biosynthesis; thiamine diphosphate biosynthesis.</text>
</comment>
<comment type="caution">
    <text evidence="4">The sequence shown here is derived from an EMBL/GenBank/DDBJ whole genome shotgun (WGS) entry which is preliminary data.</text>
</comment>
<sequence length="250" mass="24833">MTAAVLLIGGMDSSAGAGLLRDAATVARAGLPSRVAVTAVTAQTDAGVGALHPVPADVVRAQIASAAASGPVAAVKIGMLGEAVIADTVAHTIAGLLPAAPVVLDPVLRASSGRPLLDAAGLAVMIRKLLPRSSLVTPNLPELQHLGRAFGLGEGAEEAEVAQALLGQGCAAVLVKGGHGADPARSTDRLYRDGATVETFAAPRHPFALRGTGCQMASAIAAALAQGQSLEDAVARAKAAVAERFRLAAC</sequence>
<keyword evidence="4" id="KW-0418">Kinase</keyword>
<name>A0ABV7AHC6_9RHOB</name>
<keyword evidence="4" id="KW-0808">Transferase</keyword>
<organism evidence="4 5">
    <name type="scientific">Acidimangrovimonas pyrenivorans</name>
    <dbReference type="NCBI Taxonomy" id="2030798"/>
    <lineage>
        <taxon>Bacteria</taxon>
        <taxon>Pseudomonadati</taxon>
        <taxon>Pseudomonadota</taxon>
        <taxon>Alphaproteobacteria</taxon>
        <taxon>Rhodobacterales</taxon>
        <taxon>Paracoccaceae</taxon>
        <taxon>Acidimangrovimonas</taxon>
    </lineage>
</organism>
<evidence type="ECO:0000313" key="4">
    <source>
        <dbReference type="EMBL" id="MFC2968612.1"/>
    </source>
</evidence>
<dbReference type="InterPro" id="IPR013749">
    <property type="entry name" value="PM/HMP-P_kinase-1"/>
</dbReference>
<evidence type="ECO:0000256" key="1">
    <source>
        <dbReference type="ARBA" id="ARBA00004948"/>
    </source>
</evidence>
<dbReference type="EC" id="2.7.1.49" evidence="2"/>